<evidence type="ECO:0000313" key="2">
    <source>
        <dbReference type="Proteomes" id="UP001177021"/>
    </source>
</evidence>
<evidence type="ECO:0000313" key="1">
    <source>
        <dbReference type="EMBL" id="CAJ2659963.1"/>
    </source>
</evidence>
<sequence>MPPRVAPAAPVDPVLDQTSPFYVHPSDGPSSVTVTPVLNGSNYHSWARAMRRALGGKMKFDFVDGSIPVPIDPFDPSLRAWNRCNMLVHSWILNSVSESTAQSIVFMENAIDVWNDLKERFSQGDLVRIAELQQEIYSLRQDSRSVTEFFSALKILWEDLELYLPIPTCTCRVKCNCDAMRSARTNHQLMYVIRFLTGLNDHFDMVKSQILLLDPLPPLNKIFSMVIQHERQGNFTPSEHSKALINAANFRPPGSTSSSKNSRSNSSTGKRVCTFCGKDNHIIDNCYKKHGLPPHLQKKSQAHNAAAEGNDCDSDSIAASEPQAASSSSAPMTQDQWERLIALIHNSSLSQGSIPASSNQVGSSNVTGHTSVNQGIISTSFVNHTTPSTWIIDSGASHHICTSLTWFHSYNEINPISVRLPNGTSVYAKHSGLVKFTNNFVLHNVLCIPEFSVNLLSVSSLSQFSNYSVIFYGMQCVIQEQGTWKTIGSAEVVDGLYYLNHKFKPVYVSAISNNEPAIFHIPNKALWHFRLGHLSQSRMNLLVSQFPFIVVDHGAICDVCHFARHKKLPFSSSINKASKPYELIHFDIWGPLSIKSVHGYAYFLTAVDDFSRFTWVTLMKTKAEARQSIMHQTSCVETPQQNGRVERKHQHILNVGRALLYHSNLPKSFWSYAVIHATYIINRIPSPLLQNKSPYELLHNHSPDMNTLKVFGSLAYASTLQANRTKLEHRGRKCIFLGYKQGVKGTIPYDLHSKEIFLSRHVTYHDHILPYHTSTNPQNWHYHTNISHNDAPTVPNVLHDVLPYNNPHTDNVVDPPSPVDHANPTDSDTTSSTVNPDNTVSTHIRPSRQKQKPAYLSDYVCNTSTSSSAPLSSGNLYPISAFHSYSHLSSLHASYTNSITHCTEPNTYAEACMSEHWQSAMRAELEALAKNGTWKFVDLPSHVKPIGSKWVYKVKHKSDGSIERYKARLVAKGYNQIEGLDFFDTFSPVAKMSTVRILLALASIKHWHLHQLDVNNAFLHGELKDDVYMTVPEGVNSPKPNQVCKLLKSLYGLKQASRKWYERLTSLLLQQGYTQSTADYSLFTYHKDNDFTALLIYVDDIILDGTSLTEFQRIKTILDDNFKIKDLGVLKYFLGLEVAHSKQGISVSQRKYCLDLLKDSGLLGSKPAATPLDPSIKLHQDAGKLYEDVSSYRRLVGRLLYLTHTRPDISFAVQQLSQFLQKPTVTHYHAACRIVRYLKHSPGRGLMFPRTSEIQILGYSDADWAGCIDSRRSISGYCFFLGNSLISWKAKKQITVSRSSSEAEYRALSTATCELIWILFLLKDLNISCTRPPVLYCDNQSALHIASNPVFHERTKHLEIDCHLVREKVQQGLLRLLPISTQEQLADCLTKALPVAKFNAFISKLGLLDIYQAQACGKLLRKEELKQ</sequence>
<name>A0ACB0KTZ6_TRIPR</name>
<gene>
    <name evidence="1" type="ORF">MILVUS5_LOCUS26014</name>
</gene>
<comment type="caution">
    <text evidence="1">The sequence shown here is derived from an EMBL/GenBank/DDBJ whole genome shotgun (WGS) entry which is preliminary data.</text>
</comment>
<proteinExistence type="predicted"/>
<reference evidence="1" key="1">
    <citation type="submission" date="2023-10" db="EMBL/GenBank/DDBJ databases">
        <authorList>
            <person name="Rodriguez Cubillos JULIANA M."/>
            <person name="De Vega J."/>
        </authorList>
    </citation>
    <scope>NUCLEOTIDE SEQUENCE</scope>
</reference>
<accession>A0ACB0KTZ6</accession>
<protein>
    <submittedName>
        <fullName evidence="1">Uncharacterized protein</fullName>
    </submittedName>
</protein>
<organism evidence="1 2">
    <name type="scientific">Trifolium pratense</name>
    <name type="common">Red clover</name>
    <dbReference type="NCBI Taxonomy" id="57577"/>
    <lineage>
        <taxon>Eukaryota</taxon>
        <taxon>Viridiplantae</taxon>
        <taxon>Streptophyta</taxon>
        <taxon>Embryophyta</taxon>
        <taxon>Tracheophyta</taxon>
        <taxon>Spermatophyta</taxon>
        <taxon>Magnoliopsida</taxon>
        <taxon>eudicotyledons</taxon>
        <taxon>Gunneridae</taxon>
        <taxon>Pentapetalae</taxon>
        <taxon>rosids</taxon>
        <taxon>fabids</taxon>
        <taxon>Fabales</taxon>
        <taxon>Fabaceae</taxon>
        <taxon>Papilionoideae</taxon>
        <taxon>50 kb inversion clade</taxon>
        <taxon>NPAAA clade</taxon>
        <taxon>Hologalegina</taxon>
        <taxon>IRL clade</taxon>
        <taxon>Trifolieae</taxon>
        <taxon>Trifolium</taxon>
    </lineage>
</organism>
<dbReference type="Proteomes" id="UP001177021">
    <property type="component" value="Unassembled WGS sequence"/>
</dbReference>
<dbReference type="EMBL" id="CASHSV030000311">
    <property type="protein sequence ID" value="CAJ2659963.1"/>
    <property type="molecule type" value="Genomic_DNA"/>
</dbReference>
<keyword evidence="2" id="KW-1185">Reference proteome</keyword>